<evidence type="ECO:0000256" key="12">
    <source>
        <dbReference type="PIRNR" id="PIRNR002764"/>
    </source>
</evidence>
<keyword evidence="9 12" id="KW-0201">Cytochrome c-type biogenesis</keyword>
<comment type="similarity">
    <text evidence="3 12">Belongs to the CcmB/CycW/HelB family.</text>
</comment>
<reference evidence="14" key="1">
    <citation type="journal article" date="2018" name="Genome Biol.">
        <title>SKESA: strategic k-mer extension for scrupulous assemblies.</title>
        <authorList>
            <person name="Souvorov A."/>
            <person name="Agarwala R."/>
            <person name="Lipman D.J."/>
        </authorList>
    </citation>
    <scope>NUCLEOTIDE SEQUENCE</scope>
    <source>
        <strain evidence="14">OLC2673_Aeromonas</strain>
    </source>
</reference>
<dbReference type="InterPro" id="IPR026031">
    <property type="entry name" value="Cyt_c_CcmB_bac"/>
</dbReference>
<dbReference type="PIRSF" id="PIRSF002764">
    <property type="entry name" value="CcmB"/>
    <property type="match status" value="1"/>
</dbReference>
<evidence type="ECO:0000256" key="10">
    <source>
        <dbReference type="ARBA" id="ARBA00022989"/>
    </source>
</evidence>
<accession>A0A0F6KFI9</accession>
<evidence type="ECO:0000256" key="6">
    <source>
        <dbReference type="ARBA" id="ARBA00022475"/>
    </source>
</evidence>
<organism evidence="14 18">
    <name type="scientific">Aeromonas hydrophila</name>
    <dbReference type="NCBI Taxonomy" id="644"/>
    <lineage>
        <taxon>Bacteria</taxon>
        <taxon>Pseudomonadati</taxon>
        <taxon>Pseudomonadota</taxon>
        <taxon>Gammaproteobacteria</taxon>
        <taxon>Aeromonadales</taxon>
        <taxon>Aeromonadaceae</taxon>
        <taxon>Aeromonas</taxon>
    </lineage>
</organism>
<dbReference type="InterPro" id="IPR003544">
    <property type="entry name" value="Cyt_c_biogenesis_CcmB"/>
</dbReference>
<keyword evidence="7 12" id="KW-0997">Cell inner membrane</keyword>
<dbReference type="eggNOG" id="COG2386">
    <property type="taxonomic scope" value="Bacteria"/>
</dbReference>
<feature type="transmembrane region" description="Helical" evidence="13">
    <location>
        <begin position="161"/>
        <end position="182"/>
    </location>
</feature>
<protein>
    <recommendedName>
        <fullName evidence="4 12">Heme exporter protein B</fullName>
    </recommendedName>
</protein>
<feature type="transmembrane region" description="Helical" evidence="13">
    <location>
        <begin position="21"/>
        <end position="41"/>
    </location>
</feature>
<evidence type="ECO:0000256" key="11">
    <source>
        <dbReference type="ARBA" id="ARBA00023136"/>
    </source>
</evidence>
<dbReference type="NCBIfam" id="TIGR01190">
    <property type="entry name" value="ccmB"/>
    <property type="match status" value="1"/>
</dbReference>
<comment type="subcellular location">
    <subcellularLocation>
        <location evidence="2">Cell inner membrane</location>
        <topology evidence="2">Multi-pass membrane protein</topology>
    </subcellularLocation>
</comment>
<reference evidence="17" key="3">
    <citation type="submission" date="2018-02" db="EMBL/GenBank/DDBJ databases">
        <title>Phenotypic characterization and whole genome analysis of multidrug-resistant, extended-spectrum beta-lactamase-producing bacteria isolated from dogs in Germany.</title>
        <authorList>
            <person name="Williamson C."/>
        </authorList>
    </citation>
    <scope>NUCLEOTIDE SEQUENCE [LARGE SCALE GENOMIC DNA]</scope>
    <source>
        <strain evidence="17">AFG_SD03_1510_Ahy_093</strain>
    </source>
</reference>
<feature type="transmembrane region" description="Helical" evidence="13">
    <location>
        <begin position="47"/>
        <end position="72"/>
    </location>
</feature>
<dbReference type="EMBL" id="DACTUL010000008">
    <property type="protein sequence ID" value="HAT6343726.1"/>
    <property type="molecule type" value="Genomic_DNA"/>
</dbReference>
<evidence type="ECO:0000256" key="4">
    <source>
        <dbReference type="ARBA" id="ARBA00016452"/>
    </source>
</evidence>
<keyword evidence="11 12" id="KW-0472">Membrane</keyword>
<evidence type="ECO:0000256" key="5">
    <source>
        <dbReference type="ARBA" id="ARBA00022448"/>
    </source>
</evidence>
<evidence type="ECO:0000313" key="14">
    <source>
        <dbReference type="EMBL" id="HAT6343726.1"/>
    </source>
</evidence>
<dbReference type="KEGG" id="ahi:VU14_15545"/>
<dbReference type="GO" id="GO:0015232">
    <property type="term" value="F:heme transmembrane transporter activity"/>
    <property type="evidence" value="ECO:0007669"/>
    <property type="project" value="InterPro"/>
</dbReference>
<dbReference type="GO" id="GO:0005886">
    <property type="term" value="C:plasma membrane"/>
    <property type="evidence" value="ECO:0007669"/>
    <property type="project" value="UniProtKB-SubCell"/>
</dbReference>
<dbReference type="GO" id="GO:1903607">
    <property type="term" value="P:cytochrome c biosynthetic process"/>
    <property type="evidence" value="ECO:0007669"/>
    <property type="project" value="TreeGrafter"/>
</dbReference>
<keyword evidence="10 13" id="KW-1133">Transmembrane helix</keyword>
<dbReference type="RefSeq" id="WP_011705298.1">
    <property type="nucleotide sequence ID" value="NZ_AP019193.1"/>
</dbReference>
<dbReference type="GeneID" id="4488341"/>
<evidence type="ECO:0000256" key="1">
    <source>
        <dbReference type="ARBA" id="ARBA00002442"/>
    </source>
</evidence>
<dbReference type="Proteomes" id="UP000253075">
    <property type="component" value="Unassembled WGS sequence"/>
</dbReference>
<proteinExistence type="inferred from homology"/>
<dbReference type="Proteomes" id="UP000859505">
    <property type="component" value="Unassembled WGS sequence"/>
</dbReference>
<reference evidence="15" key="4">
    <citation type="submission" date="2018-02" db="EMBL/GenBank/DDBJ databases">
        <authorList>
            <person name="Williamson C."/>
        </authorList>
    </citation>
    <scope>NUCLEOTIDE SEQUENCE</scope>
    <source>
        <strain evidence="15">AFG_SD03_1510_Ahy_093</strain>
    </source>
</reference>
<dbReference type="PANTHER" id="PTHR30070">
    <property type="entry name" value="HEME EXPORTER PROTEIN B"/>
    <property type="match status" value="1"/>
</dbReference>
<dbReference type="PANTHER" id="PTHR30070:SF1">
    <property type="entry name" value="CYTOCHROME C BIOGENESIS B-RELATED"/>
    <property type="match status" value="1"/>
</dbReference>
<evidence type="ECO:0000256" key="7">
    <source>
        <dbReference type="ARBA" id="ARBA00022519"/>
    </source>
</evidence>
<dbReference type="KEGG" id="ahh:RY45_07340"/>
<dbReference type="GO" id="GO:0017004">
    <property type="term" value="P:cytochrome complex assembly"/>
    <property type="evidence" value="ECO:0007669"/>
    <property type="project" value="UniProtKB-KW"/>
</dbReference>
<dbReference type="AlphaFoldDB" id="A0A0F6KFI9"/>
<feature type="transmembrane region" description="Helical" evidence="13">
    <location>
        <begin position="127"/>
        <end position="154"/>
    </location>
</feature>
<evidence type="ECO:0000256" key="9">
    <source>
        <dbReference type="ARBA" id="ARBA00022748"/>
    </source>
</evidence>
<keyword evidence="5 12" id="KW-0813">Transport</keyword>
<reference evidence="14" key="5">
    <citation type="submission" date="2020-01" db="EMBL/GenBank/DDBJ databases">
        <authorList>
            <consortium name="NCBI Pathogen Detection Project"/>
        </authorList>
    </citation>
    <scope>NUCLEOTIDE SEQUENCE</scope>
    <source>
        <strain evidence="14">OLC2673_Aeromonas</strain>
    </source>
</reference>
<gene>
    <name evidence="14" type="primary">ccmB</name>
    <name evidence="15" type="ORF">C6C11_00180</name>
    <name evidence="14" type="ORF">JAJ28_001439</name>
    <name evidence="16" type="ORF">PY771_04695</name>
</gene>
<evidence type="ECO:0000313" key="18">
    <source>
        <dbReference type="Proteomes" id="UP000859505"/>
    </source>
</evidence>
<feature type="transmembrane region" description="Helical" evidence="13">
    <location>
        <begin position="93"/>
        <end position="121"/>
    </location>
</feature>
<dbReference type="PRINTS" id="PR01414">
    <property type="entry name" value="CCMBBIOGNSIS"/>
</dbReference>
<dbReference type="OMA" id="IGPGILW"/>
<evidence type="ECO:0000256" key="13">
    <source>
        <dbReference type="SAM" id="Phobius"/>
    </source>
</evidence>
<dbReference type="KEGG" id="aaj:BOQ57_06790"/>
<keyword evidence="6 12" id="KW-1003">Cell membrane</keyword>
<dbReference type="Proteomes" id="UP001214666">
    <property type="component" value="Chromosome"/>
</dbReference>
<dbReference type="Pfam" id="PF03379">
    <property type="entry name" value="CcmB"/>
    <property type="match status" value="1"/>
</dbReference>
<evidence type="ECO:0000256" key="3">
    <source>
        <dbReference type="ARBA" id="ARBA00010544"/>
    </source>
</evidence>
<evidence type="ECO:0000256" key="2">
    <source>
        <dbReference type="ARBA" id="ARBA00004429"/>
    </source>
</evidence>
<evidence type="ECO:0000313" key="15">
    <source>
        <dbReference type="EMBL" id="RCF53180.1"/>
    </source>
</evidence>
<dbReference type="EMBL" id="CP118942">
    <property type="protein sequence ID" value="WEE27617.1"/>
    <property type="molecule type" value="Genomic_DNA"/>
</dbReference>
<name>A0A0F6KFI9_AERHY</name>
<evidence type="ECO:0000256" key="8">
    <source>
        <dbReference type="ARBA" id="ARBA00022692"/>
    </source>
</evidence>
<keyword evidence="8 13" id="KW-0812">Transmembrane</keyword>
<dbReference type="EMBL" id="PUTQ01000001">
    <property type="protein sequence ID" value="RCF53180.1"/>
    <property type="molecule type" value="Genomic_DNA"/>
</dbReference>
<feature type="transmembrane region" description="Helical" evidence="13">
    <location>
        <begin position="194"/>
        <end position="217"/>
    </location>
</feature>
<sequence>MLRAVMHLIHRELLMALRQRSDILNPLWFFLIVITLFPLGIGPEPKLLARIAPGIIWVAALLAAMLSLERLFRDDFGDGALEQMMLMPHPLGLLALAKVIAHWLLTGLPLLLISPLLAILLSLDMNTYLAVVATLALGTPVLSLLGAVGVALTVGLRKGGVLLSLLILPLYIPVLIFATSAIDAAGMGLPYSGQLAILGAMLAGALTLTPLAVSAALRVSVN</sequence>
<comment type="function">
    <text evidence="1 12">Required for the export of heme to the periplasm for the biogenesis of c-type cytochromes.</text>
</comment>
<reference evidence="15 17" key="2">
    <citation type="journal article" date="2018" name="PLoS ONE">
        <title>Phenotypic characterization and whole genome analysis of extended-spectrum beta-lactamase-producing bacteria isolated from dogs in Germany.</title>
        <authorList>
            <person name="Boehmer T."/>
            <person name="Vogler A.J."/>
            <person name="Thomas A."/>
            <person name="Sauer S."/>
            <person name="Hergenroether M."/>
            <person name="Straubinger R.K."/>
            <person name="Birdsell D."/>
            <person name="Keim P."/>
            <person name="Sahl J.W."/>
            <person name="Williamson C.H."/>
            <person name="Riehm J.M."/>
        </authorList>
    </citation>
    <scope>NUCLEOTIDE SEQUENCE [LARGE SCALE GENOMIC DNA]</scope>
    <source>
        <strain evidence="15 17">AFG_SD03_1510_Ahy_093</strain>
    </source>
</reference>
<reference evidence="16" key="6">
    <citation type="submission" date="2023-02" db="EMBL/GenBank/DDBJ databases">
        <title>The sequence of Aeromonas hydrophila K533.</title>
        <authorList>
            <person name="Luo X."/>
        </authorList>
    </citation>
    <scope>NUCLEOTIDE SEQUENCE</scope>
    <source>
        <strain evidence="16">K533</strain>
    </source>
</reference>
<evidence type="ECO:0000313" key="16">
    <source>
        <dbReference type="EMBL" id="WEE27617.1"/>
    </source>
</evidence>
<evidence type="ECO:0000313" key="17">
    <source>
        <dbReference type="Proteomes" id="UP000253075"/>
    </source>
</evidence>